<proteinExistence type="predicted"/>
<keyword evidence="1" id="KW-1133">Transmembrane helix</keyword>
<gene>
    <name evidence="2" type="ORF">S01H4_32548</name>
</gene>
<sequence length="72" mass="8136">AFQFLSIPVAGIIILIIILIFGHIFNIGIGILGGFVHTLRLQYVEFFPRFYVGGGRPFEALKDEHKYITIVD</sequence>
<keyword evidence="1" id="KW-0472">Membrane</keyword>
<evidence type="ECO:0000256" key="1">
    <source>
        <dbReference type="SAM" id="Phobius"/>
    </source>
</evidence>
<evidence type="ECO:0000313" key="2">
    <source>
        <dbReference type="EMBL" id="GAG74784.1"/>
    </source>
</evidence>
<organism evidence="2">
    <name type="scientific">marine sediment metagenome</name>
    <dbReference type="NCBI Taxonomy" id="412755"/>
    <lineage>
        <taxon>unclassified sequences</taxon>
        <taxon>metagenomes</taxon>
        <taxon>ecological metagenomes</taxon>
    </lineage>
</organism>
<protein>
    <recommendedName>
        <fullName evidence="3">V-type ATP synthase subunit I</fullName>
    </recommendedName>
</protein>
<feature type="non-terminal residue" evidence="2">
    <location>
        <position position="1"/>
    </location>
</feature>
<keyword evidence="1" id="KW-0812">Transmembrane</keyword>
<accession>X0ZYZ1</accession>
<name>X0ZYZ1_9ZZZZ</name>
<feature type="transmembrane region" description="Helical" evidence="1">
    <location>
        <begin position="12"/>
        <end position="36"/>
    </location>
</feature>
<evidence type="ECO:0008006" key="3">
    <source>
        <dbReference type="Google" id="ProtNLM"/>
    </source>
</evidence>
<reference evidence="2" key="1">
    <citation type="journal article" date="2014" name="Front. Microbiol.">
        <title>High frequency of phylogenetically diverse reductive dehalogenase-homologous genes in deep subseafloor sedimentary metagenomes.</title>
        <authorList>
            <person name="Kawai M."/>
            <person name="Futagami T."/>
            <person name="Toyoda A."/>
            <person name="Takaki Y."/>
            <person name="Nishi S."/>
            <person name="Hori S."/>
            <person name="Arai W."/>
            <person name="Tsubouchi T."/>
            <person name="Morono Y."/>
            <person name="Uchiyama I."/>
            <person name="Ito T."/>
            <person name="Fujiyama A."/>
            <person name="Inagaki F."/>
            <person name="Takami H."/>
        </authorList>
    </citation>
    <scope>NUCLEOTIDE SEQUENCE</scope>
    <source>
        <strain evidence="2">Expedition CK06-06</strain>
    </source>
</reference>
<dbReference type="EMBL" id="BART01017030">
    <property type="protein sequence ID" value="GAG74784.1"/>
    <property type="molecule type" value="Genomic_DNA"/>
</dbReference>
<comment type="caution">
    <text evidence="2">The sequence shown here is derived from an EMBL/GenBank/DDBJ whole genome shotgun (WGS) entry which is preliminary data.</text>
</comment>
<dbReference type="AlphaFoldDB" id="X0ZYZ1"/>